<dbReference type="STRING" id="109895.A0A507DW68"/>
<keyword evidence="5" id="KW-0378">Hydrolase</keyword>
<evidence type="ECO:0000259" key="9">
    <source>
        <dbReference type="Pfam" id="PF01431"/>
    </source>
</evidence>
<keyword evidence="3" id="KW-0645">Protease</keyword>
<accession>A0A507DW68</accession>
<protein>
    <recommendedName>
        <fullName evidence="13">Endothelin-converting enzyme 1</fullName>
    </recommendedName>
</protein>
<dbReference type="InterPro" id="IPR042089">
    <property type="entry name" value="Peptidase_M13_dom_2"/>
</dbReference>
<name>A0A507DW68_9FUNG</name>
<comment type="caution">
    <text evidence="11">The sequence shown here is derived from an EMBL/GenBank/DDBJ whole genome shotgun (WGS) entry which is preliminary data.</text>
</comment>
<dbReference type="PANTHER" id="PTHR11733:SF167">
    <property type="entry name" value="FI17812P1-RELATED"/>
    <property type="match status" value="1"/>
</dbReference>
<evidence type="ECO:0000313" key="11">
    <source>
        <dbReference type="EMBL" id="TPX55110.1"/>
    </source>
</evidence>
<dbReference type="EMBL" id="QEAQ01000127">
    <property type="protein sequence ID" value="TPX55110.1"/>
    <property type="molecule type" value="Genomic_DNA"/>
</dbReference>
<reference evidence="11 12" key="1">
    <citation type="journal article" date="2019" name="Sci. Rep.">
        <title>Comparative genomics of chytrid fungi reveal insights into the obligate biotrophic and pathogenic lifestyle of Synchytrium endobioticum.</title>
        <authorList>
            <person name="van de Vossenberg B.T.L.H."/>
            <person name="Warris S."/>
            <person name="Nguyen H.D.T."/>
            <person name="van Gent-Pelzer M.P.E."/>
            <person name="Joly D.L."/>
            <person name="van de Geest H.C."/>
            <person name="Bonants P.J.M."/>
            <person name="Smith D.S."/>
            <person name="Levesque C.A."/>
            <person name="van der Lee T.A.J."/>
        </authorList>
    </citation>
    <scope>NUCLEOTIDE SEQUENCE [LARGE SCALE GENOMIC DNA]</scope>
    <source>
        <strain evidence="11 12">CBS 809.83</strain>
    </source>
</reference>
<comment type="cofactor">
    <cofactor evidence="1">
        <name>Zn(2+)</name>
        <dbReference type="ChEBI" id="CHEBI:29105"/>
    </cofactor>
</comment>
<evidence type="ECO:0000256" key="1">
    <source>
        <dbReference type="ARBA" id="ARBA00001947"/>
    </source>
</evidence>
<keyword evidence="8" id="KW-0732">Signal</keyword>
<dbReference type="PANTHER" id="PTHR11733">
    <property type="entry name" value="ZINC METALLOPROTEASE FAMILY M13 NEPRILYSIN-RELATED"/>
    <property type="match status" value="1"/>
</dbReference>
<sequence length="719" mass="78328">MARTFLTLSAAVVLASALLTNAAPAQKCRPTVCNTEACVAAAKEISSAIDSTADPCQDFYQYACGNWIKSNPIPAGRTRWGMFNLLNDRNNEIVKQTLEGQYATDPSVPKGEEEADRQNFAMVQKLYNSCMDEKAIEAQGLAPMQALLKKAQGTFPLSSSDSVKTMKAMASVHDDAVSALFSFYISSDDKSPTDNIITLGQGGLTLPSKEYYLEADVVETLVNTVATVLSTVLGGGDFKARAQAVVDFESKLAGLFVDEEVESDPIKSYNPFTLSSFSNLSKTLSWETYFKSRFPEDRFPGFVNNDMKLLVRVPSFFEKLPEVIKATSPAALQDYVLFRYVSGYRAYGAKPLRDLFAKLAEATGSSAAEPPRWNTCLPAVDGSLGEVLGRYFIVKAFPGNSKGEATTMVDYVTNAFVSSLPTTAWLDDVTRAKALEKAKAIVTKIGYADIVMQPKNLAEKYAAVKIGDVYFDNMLNYRQWSTQKDLSDILKKVDKMSFGMTPPTVNAYYNPSGNEIAFPAGILQRPFYNAGVPAYLNYGGIGAVIGHEITHGFDDAGRHYAGDGRLEEWWTNSTAVEFEDRAKCFIDQYAGYQITGPSGEKVNVNGVLTLGENLADNGGVAESLLAWRADKAAAGGDARNRALPGMEKFSPEQLFFLSFAQVWCNNVTPAAALSRVRTDPHAPPNFRVIGTVANSPEFSTAFQCKAGSPMNPANKCKVW</sequence>
<organism evidence="11 12">
    <name type="scientific">Powellomyces hirtus</name>
    <dbReference type="NCBI Taxonomy" id="109895"/>
    <lineage>
        <taxon>Eukaryota</taxon>
        <taxon>Fungi</taxon>
        <taxon>Fungi incertae sedis</taxon>
        <taxon>Chytridiomycota</taxon>
        <taxon>Chytridiomycota incertae sedis</taxon>
        <taxon>Chytridiomycetes</taxon>
        <taxon>Spizellomycetales</taxon>
        <taxon>Powellomycetaceae</taxon>
        <taxon>Powellomyces</taxon>
    </lineage>
</organism>
<proteinExistence type="inferred from homology"/>
<feature type="signal peptide" evidence="8">
    <location>
        <begin position="1"/>
        <end position="22"/>
    </location>
</feature>
<dbReference type="PROSITE" id="PS51885">
    <property type="entry name" value="NEPRILYSIN"/>
    <property type="match status" value="1"/>
</dbReference>
<keyword evidence="4" id="KW-0479">Metal-binding</keyword>
<keyword evidence="7" id="KW-0482">Metalloprotease</keyword>
<dbReference type="Proteomes" id="UP000318582">
    <property type="component" value="Unassembled WGS sequence"/>
</dbReference>
<evidence type="ECO:0000313" key="12">
    <source>
        <dbReference type="Proteomes" id="UP000318582"/>
    </source>
</evidence>
<dbReference type="Gene3D" id="1.10.1380.10">
    <property type="entry name" value="Neutral endopeptidase , domain2"/>
    <property type="match status" value="1"/>
</dbReference>
<dbReference type="InterPro" id="IPR018497">
    <property type="entry name" value="Peptidase_M13_C"/>
</dbReference>
<feature type="domain" description="Peptidase M13 C-terminal" evidence="9">
    <location>
        <begin position="506"/>
        <end position="718"/>
    </location>
</feature>
<evidence type="ECO:0000259" key="10">
    <source>
        <dbReference type="Pfam" id="PF05649"/>
    </source>
</evidence>
<dbReference type="GO" id="GO:0046872">
    <property type="term" value="F:metal ion binding"/>
    <property type="evidence" value="ECO:0007669"/>
    <property type="project" value="UniProtKB-KW"/>
</dbReference>
<evidence type="ECO:0000256" key="5">
    <source>
        <dbReference type="ARBA" id="ARBA00022801"/>
    </source>
</evidence>
<evidence type="ECO:0000256" key="4">
    <source>
        <dbReference type="ARBA" id="ARBA00022723"/>
    </source>
</evidence>
<dbReference type="Gene3D" id="3.40.390.10">
    <property type="entry name" value="Collagenase (Catalytic Domain)"/>
    <property type="match status" value="1"/>
</dbReference>
<evidence type="ECO:0000256" key="2">
    <source>
        <dbReference type="ARBA" id="ARBA00007357"/>
    </source>
</evidence>
<evidence type="ECO:0000256" key="8">
    <source>
        <dbReference type="SAM" id="SignalP"/>
    </source>
</evidence>
<dbReference type="InterPro" id="IPR000718">
    <property type="entry name" value="Peptidase_M13"/>
</dbReference>
<dbReference type="GO" id="GO:0005886">
    <property type="term" value="C:plasma membrane"/>
    <property type="evidence" value="ECO:0007669"/>
    <property type="project" value="TreeGrafter"/>
</dbReference>
<dbReference type="Pfam" id="PF01431">
    <property type="entry name" value="Peptidase_M13"/>
    <property type="match status" value="1"/>
</dbReference>
<dbReference type="GO" id="GO:0016485">
    <property type="term" value="P:protein processing"/>
    <property type="evidence" value="ECO:0007669"/>
    <property type="project" value="TreeGrafter"/>
</dbReference>
<feature type="domain" description="Peptidase M13 N-terminal" evidence="10">
    <location>
        <begin position="55"/>
        <end position="447"/>
    </location>
</feature>
<dbReference type="InterPro" id="IPR024079">
    <property type="entry name" value="MetalloPept_cat_dom_sf"/>
</dbReference>
<dbReference type="SUPFAM" id="SSF55486">
    <property type="entry name" value="Metalloproteases ('zincins'), catalytic domain"/>
    <property type="match status" value="1"/>
</dbReference>
<evidence type="ECO:0000256" key="7">
    <source>
        <dbReference type="ARBA" id="ARBA00023049"/>
    </source>
</evidence>
<gene>
    <name evidence="11" type="ORF">PhCBS80983_g05587</name>
</gene>
<evidence type="ECO:0000256" key="3">
    <source>
        <dbReference type="ARBA" id="ARBA00022670"/>
    </source>
</evidence>
<evidence type="ECO:0008006" key="13">
    <source>
        <dbReference type="Google" id="ProtNLM"/>
    </source>
</evidence>
<evidence type="ECO:0000256" key="6">
    <source>
        <dbReference type="ARBA" id="ARBA00022833"/>
    </source>
</evidence>
<dbReference type="CDD" id="cd08662">
    <property type="entry name" value="M13"/>
    <property type="match status" value="1"/>
</dbReference>
<dbReference type="GO" id="GO:0004222">
    <property type="term" value="F:metalloendopeptidase activity"/>
    <property type="evidence" value="ECO:0007669"/>
    <property type="project" value="InterPro"/>
</dbReference>
<keyword evidence="12" id="KW-1185">Reference proteome</keyword>
<keyword evidence="6" id="KW-0862">Zinc</keyword>
<dbReference type="AlphaFoldDB" id="A0A507DW68"/>
<dbReference type="InterPro" id="IPR008753">
    <property type="entry name" value="Peptidase_M13_N"/>
</dbReference>
<comment type="similarity">
    <text evidence="2">Belongs to the peptidase M13 family.</text>
</comment>
<dbReference type="Pfam" id="PF05649">
    <property type="entry name" value="Peptidase_M13_N"/>
    <property type="match status" value="1"/>
</dbReference>
<dbReference type="PRINTS" id="PR00786">
    <property type="entry name" value="NEPRILYSIN"/>
</dbReference>
<feature type="chain" id="PRO_5021239579" description="Endothelin-converting enzyme 1" evidence="8">
    <location>
        <begin position="23"/>
        <end position="719"/>
    </location>
</feature>